<dbReference type="Proteomes" id="UP000593626">
    <property type="component" value="Chromosome"/>
</dbReference>
<keyword evidence="1" id="KW-0808">Transferase</keyword>
<sequence>MTTMYRYNSYLPEIVMNSKKLAKSKHFSHSCSDETGRLLSVLVGQIKHGKILEIGTGYGVGSSWIVSALLPGVSFYSVDHDKKKVDLVRETLHHCQVTFLVSDWKELIHKGPFQFIFADAAAAKCLEAELLLCALDIGGLLLMDDFTPQEHFPEEWRDKPDEVREFWLNHEDVRATEIYLSPTSAALLVTRIN</sequence>
<dbReference type="AlphaFoldDB" id="A0A7S8C9K4"/>
<evidence type="ECO:0000313" key="2">
    <source>
        <dbReference type="Proteomes" id="UP000593626"/>
    </source>
</evidence>
<dbReference type="GO" id="GO:0032259">
    <property type="term" value="P:methylation"/>
    <property type="evidence" value="ECO:0007669"/>
    <property type="project" value="UniProtKB-KW"/>
</dbReference>
<dbReference type="PANTHER" id="PTHR43167:SF1">
    <property type="entry name" value="PUTATIVE (AFU_ORTHOLOGUE AFUA_6G01830)-RELATED"/>
    <property type="match status" value="1"/>
</dbReference>
<dbReference type="CDD" id="cd02440">
    <property type="entry name" value="AdoMet_MTases"/>
    <property type="match status" value="1"/>
</dbReference>
<dbReference type="Pfam" id="PF13578">
    <property type="entry name" value="Methyltransf_24"/>
    <property type="match status" value="1"/>
</dbReference>
<evidence type="ECO:0000313" key="1">
    <source>
        <dbReference type="EMBL" id="QPC45882.1"/>
    </source>
</evidence>
<dbReference type="Gene3D" id="3.40.50.150">
    <property type="entry name" value="Vaccinia Virus protein VP39"/>
    <property type="match status" value="1"/>
</dbReference>
<accession>A0A7S8C9K4</accession>
<dbReference type="KEGG" id="mcui:G8O30_02360"/>
<reference evidence="1 2" key="1">
    <citation type="submission" date="2019-07" db="EMBL/GenBank/DDBJ databases">
        <title>Genome sequence of 2 isolates from Red Sea Mangroves.</title>
        <authorList>
            <person name="Sefrji F."/>
            <person name="Michoud G."/>
            <person name="Merlino G."/>
            <person name="Daffonchio D."/>
        </authorList>
    </citation>
    <scope>NUCLEOTIDE SEQUENCE [LARGE SCALE GENOMIC DNA]</scope>
    <source>
        <strain evidence="1 2">R1DC41</strain>
    </source>
</reference>
<keyword evidence="1" id="KW-0489">Methyltransferase</keyword>
<dbReference type="SUPFAM" id="SSF53335">
    <property type="entry name" value="S-adenosyl-L-methionine-dependent methyltransferases"/>
    <property type="match status" value="1"/>
</dbReference>
<name>A0A7S8C9K4_9BACI</name>
<dbReference type="EMBL" id="CP049742">
    <property type="protein sequence ID" value="QPC45882.1"/>
    <property type="molecule type" value="Genomic_DNA"/>
</dbReference>
<organism evidence="1 2">
    <name type="scientific">Mangrovibacillus cuniculi</name>
    <dbReference type="NCBI Taxonomy" id="2593652"/>
    <lineage>
        <taxon>Bacteria</taxon>
        <taxon>Bacillati</taxon>
        <taxon>Bacillota</taxon>
        <taxon>Bacilli</taxon>
        <taxon>Bacillales</taxon>
        <taxon>Bacillaceae</taxon>
        <taxon>Mangrovibacillus</taxon>
    </lineage>
</organism>
<keyword evidence="2" id="KW-1185">Reference proteome</keyword>
<dbReference type="PANTHER" id="PTHR43167">
    <property type="entry name" value="PUTATIVE (AFU_ORTHOLOGUE AFUA_6G01830)-RELATED"/>
    <property type="match status" value="1"/>
</dbReference>
<gene>
    <name evidence="1" type="ORF">G8O30_02360</name>
</gene>
<dbReference type="GO" id="GO:0008168">
    <property type="term" value="F:methyltransferase activity"/>
    <property type="evidence" value="ECO:0007669"/>
    <property type="project" value="UniProtKB-KW"/>
</dbReference>
<dbReference type="RefSeq" id="WP_239673400.1">
    <property type="nucleotide sequence ID" value="NZ_CP049742.1"/>
</dbReference>
<dbReference type="InterPro" id="IPR029063">
    <property type="entry name" value="SAM-dependent_MTases_sf"/>
</dbReference>
<protein>
    <submittedName>
        <fullName evidence="1">Methyltransferase domain-containing protein</fullName>
    </submittedName>
</protein>
<proteinExistence type="predicted"/>